<sequence length="217" mass="23987">MDPLLKEVYPEDTKLIAYADDIALLVAGNTRNEVINKTESALQTIAAWANRRGLRFSREKSVMVPLKGGLVPGFTASFDGERIRSVPETKYLGLHLSEGFNLHGHAVKLLESSTDVFSRLKSVRRSKWGASAALSLLIYKAVYIPRLLYGCKIWYPSVTTAGMHNKMESAQRRVLLAVTGAYKTTSTRALQVLAGTPPIHLQIESAIRIQDGMQKSD</sequence>
<dbReference type="Proteomes" id="UP001160148">
    <property type="component" value="Unassembled WGS sequence"/>
</dbReference>
<proteinExistence type="predicted"/>
<name>A0AAV0WNK6_9HEMI</name>
<feature type="domain" description="Reverse transcriptase" evidence="1">
    <location>
        <begin position="1"/>
        <end position="96"/>
    </location>
</feature>
<dbReference type="InterPro" id="IPR000477">
    <property type="entry name" value="RT_dom"/>
</dbReference>
<dbReference type="PANTHER" id="PTHR33481">
    <property type="entry name" value="REVERSE TRANSCRIPTASE"/>
    <property type="match status" value="1"/>
</dbReference>
<dbReference type="Pfam" id="PF00078">
    <property type="entry name" value="RVT_1"/>
    <property type="match status" value="1"/>
</dbReference>
<comment type="caution">
    <text evidence="2">The sequence shown here is derived from an EMBL/GenBank/DDBJ whole genome shotgun (WGS) entry which is preliminary data.</text>
</comment>
<dbReference type="PANTHER" id="PTHR33481:SF1">
    <property type="entry name" value="ENDONUCLEASE_EXONUCLEASE_PHOSPHATASE DOMAIN-CONTAINING PROTEIN-RELATED"/>
    <property type="match status" value="1"/>
</dbReference>
<organism evidence="2 3">
    <name type="scientific">Macrosiphum euphorbiae</name>
    <name type="common">potato aphid</name>
    <dbReference type="NCBI Taxonomy" id="13131"/>
    <lineage>
        <taxon>Eukaryota</taxon>
        <taxon>Metazoa</taxon>
        <taxon>Ecdysozoa</taxon>
        <taxon>Arthropoda</taxon>
        <taxon>Hexapoda</taxon>
        <taxon>Insecta</taxon>
        <taxon>Pterygota</taxon>
        <taxon>Neoptera</taxon>
        <taxon>Paraneoptera</taxon>
        <taxon>Hemiptera</taxon>
        <taxon>Sternorrhyncha</taxon>
        <taxon>Aphidomorpha</taxon>
        <taxon>Aphidoidea</taxon>
        <taxon>Aphididae</taxon>
        <taxon>Macrosiphini</taxon>
        <taxon>Macrosiphum</taxon>
    </lineage>
</organism>
<evidence type="ECO:0000259" key="1">
    <source>
        <dbReference type="PROSITE" id="PS50878"/>
    </source>
</evidence>
<dbReference type="EMBL" id="CARXXK010000002">
    <property type="protein sequence ID" value="CAI6357619.1"/>
    <property type="molecule type" value="Genomic_DNA"/>
</dbReference>
<protein>
    <recommendedName>
        <fullName evidence="1">Reverse transcriptase domain-containing protein</fullName>
    </recommendedName>
</protein>
<evidence type="ECO:0000313" key="3">
    <source>
        <dbReference type="Proteomes" id="UP001160148"/>
    </source>
</evidence>
<keyword evidence="3" id="KW-1185">Reference proteome</keyword>
<reference evidence="2 3" key="1">
    <citation type="submission" date="2023-01" db="EMBL/GenBank/DDBJ databases">
        <authorList>
            <person name="Whitehead M."/>
        </authorList>
    </citation>
    <scope>NUCLEOTIDE SEQUENCE [LARGE SCALE GENOMIC DNA]</scope>
</reference>
<gene>
    <name evidence="2" type="ORF">MEUPH1_LOCUS13226</name>
</gene>
<dbReference type="PROSITE" id="PS50878">
    <property type="entry name" value="RT_POL"/>
    <property type="match status" value="1"/>
</dbReference>
<accession>A0AAV0WNK6</accession>
<dbReference type="AlphaFoldDB" id="A0AAV0WNK6"/>
<evidence type="ECO:0000313" key="2">
    <source>
        <dbReference type="EMBL" id="CAI6357619.1"/>
    </source>
</evidence>